<organism evidence="2 3">
    <name type="scientific">Brassica cretica</name>
    <name type="common">Mustard</name>
    <dbReference type="NCBI Taxonomy" id="69181"/>
    <lineage>
        <taxon>Eukaryota</taxon>
        <taxon>Viridiplantae</taxon>
        <taxon>Streptophyta</taxon>
        <taxon>Embryophyta</taxon>
        <taxon>Tracheophyta</taxon>
        <taxon>Spermatophyta</taxon>
        <taxon>Magnoliopsida</taxon>
        <taxon>eudicotyledons</taxon>
        <taxon>Gunneridae</taxon>
        <taxon>Pentapetalae</taxon>
        <taxon>rosids</taxon>
        <taxon>malvids</taxon>
        <taxon>Brassicales</taxon>
        <taxon>Brassicaceae</taxon>
        <taxon>Brassiceae</taxon>
        <taxon>Brassica</taxon>
    </lineage>
</organism>
<dbReference type="Proteomes" id="UP000712600">
    <property type="component" value="Unassembled WGS sequence"/>
</dbReference>
<name>A0A8S9QTQ8_BRACR</name>
<proteinExistence type="predicted"/>
<feature type="compositionally biased region" description="Acidic residues" evidence="1">
    <location>
        <begin position="149"/>
        <end position="163"/>
    </location>
</feature>
<dbReference type="AlphaFoldDB" id="A0A8S9QTQ8"/>
<evidence type="ECO:0000313" key="3">
    <source>
        <dbReference type="Proteomes" id="UP000712600"/>
    </source>
</evidence>
<dbReference type="EMBL" id="QGKX02000996">
    <property type="protein sequence ID" value="KAF3555873.1"/>
    <property type="molecule type" value="Genomic_DNA"/>
</dbReference>
<feature type="compositionally biased region" description="Polar residues" evidence="1">
    <location>
        <begin position="164"/>
        <end position="177"/>
    </location>
</feature>
<protein>
    <submittedName>
        <fullName evidence="2">Uncharacterized protein</fullName>
    </submittedName>
</protein>
<feature type="region of interest" description="Disordered" evidence="1">
    <location>
        <begin position="63"/>
        <end position="99"/>
    </location>
</feature>
<evidence type="ECO:0000313" key="2">
    <source>
        <dbReference type="EMBL" id="KAF3555873.1"/>
    </source>
</evidence>
<evidence type="ECO:0000256" key="1">
    <source>
        <dbReference type="SAM" id="MobiDB-lite"/>
    </source>
</evidence>
<reference evidence="2" key="1">
    <citation type="submission" date="2019-12" db="EMBL/GenBank/DDBJ databases">
        <title>Genome sequencing and annotation of Brassica cretica.</title>
        <authorList>
            <person name="Studholme D.J."/>
            <person name="Sarris P."/>
        </authorList>
    </citation>
    <scope>NUCLEOTIDE SEQUENCE</scope>
    <source>
        <strain evidence="2">PFS-109/04</strain>
        <tissue evidence="2">Leaf</tissue>
    </source>
</reference>
<feature type="compositionally biased region" description="Polar residues" evidence="1">
    <location>
        <begin position="240"/>
        <end position="259"/>
    </location>
</feature>
<feature type="region of interest" description="Disordered" evidence="1">
    <location>
        <begin position="1"/>
        <end position="38"/>
    </location>
</feature>
<feature type="compositionally biased region" description="Low complexity" evidence="1">
    <location>
        <begin position="63"/>
        <end position="75"/>
    </location>
</feature>
<comment type="caution">
    <text evidence="2">The sequence shown here is derived from an EMBL/GenBank/DDBJ whole genome shotgun (WGS) entry which is preliminary data.</text>
</comment>
<gene>
    <name evidence="2" type="ORF">F2Q69_00013320</name>
</gene>
<feature type="region of interest" description="Disordered" evidence="1">
    <location>
        <begin position="149"/>
        <end position="180"/>
    </location>
</feature>
<accession>A0A8S9QTQ8</accession>
<feature type="region of interest" description="Disordered" evidence="1">
    <location>
        <begin position="198"/>
        <end position="290"/>
    </location>
</feature>
<feature type="compositionally biased region" description="Polar residues" evidence="1">
    <location>
        <begin position="76"/>
        <end position="99"/>
    </location>
</feature>
<sequence>MTDENNNINERYPTESLQKRKRNSDFLTDSEVNDTPQVRQNKSGLLPLKSVFSRVLADVTNTFQTSPTTPQSESSHITSLTGQSSQCDSSIRQSNLSSKRTCSDIRPTNLFKAFSTLDKTENVNEMEFGAINLDLFKDQGSQIYDISSEEEDTNYDNNSESETECLPQQDQNVTTVPDEQRARIKSTVSMFKSMFQDKPAKKGWSSPNALPKKNASPPKPKMGGTKETMTMRRNLEGSGHANSKIATPGSTSRHSGQKNIQHKPSKTRPDQLKSRSLQALPTIFVPNPNS</sequence>